<dbReference type="Pfam" id="PF17973">
    <property type="entry name" value="bMG10"/>
    <property type="match status" value="1"/>
</dbReference>
<dbReference type="Pfam" id="PF17962">
    <property type="entry name" value="bMG6"/>
    <property type="match status" value="1"/>
</dbReference>
<keyword evidence="6" id="KW-1185">Reference proteome</keyword>
<dbReference type="Pfam" id="PF17972">
    <property type="entry name" value="bMG5"/>
    <property type="match status" value="1"/>
</dbReference>
<gene>
    <name evidence="5" type="ORF">JoomaDRAFT_1506</name>
</gene>
<dbReference type="InterPro" id="IPR011625">
    <property type="entry name" value="A2M_N_BRD"/>
</dbReference>
<dbReference type="InterPro" id="IPR011626">
    <property type="entry name" value="Alpha-macroglobulin_TED"/>
</dbReference>
<dbReference type="InterPro" id="IPR002890">
    <property type="entry name" value="MG2"/>
</dbReference>
<dbReference type="InterPro" id="IPR051802">
    <property type="entry name" value="YfhM-like"/>
</dbReference>
<dbReference type="SMART" id="SM01359">
    <property type="entry name" value="A2M_N_2"/>
    <property type="match status" value="1"/>
</dbReference>
<dbReference type="Proteomes" id="UP000004690">
    <property type="component" value="Unassembled WGS sequence"/>
</dbReference>
<dbReference type="InterPro" id="IPR041203">
    <property type="entry name" value="Bact_A2M_MG5"/>
</dbReference>
<dbReference type="SUPFAM" id="SSF48239">
    <property type="entry name" value="Terpenoid cyclases/Protein prenyltransferases"/>
    <property type="match status" value="1"/>
</dbReference>
<evidence type="ECO:0000256" key="2">
    <source>
        <dbReference type="ARBA" id="ARBA00022729"/>
    </source>
</evidence>
<feature type="domain" description="Alpha-2-macroglobulin bait region" evidence="3">
    <location>
        <begin position="983"/>
        <end position="1125"/>
    </location>
</feature>
<dbReference type="GO" id="GO:0004866">
    <property type="term" value="F:endopeptidase inhibitor activity"/>
    <property type="evidence" value="ECO:0007669"/>
    <property type="project" value="InterPro"/>
</dbReference>
<organism evidence="5 6">
    <name type="scientific">Galbibacter orientalis DSM 19592</name>
    <dbReference type="NCBI Taxonomy" id="926559"/>
    <lineage>
        <taxon>Bacteria</taxon>
        <taxon>Pseudomonadati</taxon>
        <taxon>Bacteroidota</taxon>
        <taxon>Flavobacteriia</taxon>
        <taxon>Flavobacteriales</taxon>
        <taxon>Flavobacteriaceae</taxon>
        <taxon>Galbibacter</taxon>
    </lineage>
</organism>
<dbReference type="CDD" id="cd02891">
    <property type="entry name" value="A2M_like"/>
    <property type="match status" value="1"/>
</dbReference>
<evidence type="ECO:0000313" key="6">
    <source>
        <dbReference type="Proteomes" id="UP000004690"/>
    </source>
</evidence>
<sequence length="1843" mass="207117">MQVKKILFFILAILIIGCKDKENDIQQQKENLLKYREYISDVSTGIISAKSDIRVVLKNPSSKLSENKILDDKILEIKPYAAGKVVALNNQTIAFIPEKGLKQGTEYTLTLDLENFIEDIPSNLEDFTFKVKTLEQQFNITTSNLQSYNRDWQYLEGSLRSSDVMDLKTAKSLVSAYQNSKSLNIKFDETIQEGTQILFTIDSIQRFDNDSEIEILWDGNNQGIHDKGEAKVKIPGKDNFTIVDVNTYEGENQYLEINFSDPIKKSQKLEGLITLEGAENLKFIIDGNVIKAYPDKKIQGVNNLTVFQGIESSEGFKLKNIFSENIAFEQLKPNVRLLSSGTILPNSSNLKINFEAVNLKAVDVTIIKIYENNILQFLQQNDLNGEGNLRTTARPIAKKAIQLQTNLTKNTGNWRAYAIDLRDIITPDPGAIYRVEFSFGKKYSSYTCNSEESETFELNEFDNFKNEVNNSEEWSPTTDNTYWDNDYYYNYNWNEREDPCKDSYYYNKTVKTNVIASDIALTIKKGKNQSYFVSANDIISTKPLAGTKVTFYNYQQQPIGNVITETSGTTIFDANSPAFFAIAERNNQKTYLKLNDGNALSVSKFDVAGTELQKGIKGFLYGERGVWRPGDTLFLNFILNDKNNPIPDNHPVKFELSDPYGKIIHKEVKADGIGGFYNFNVVTQQNAPTGNWLAKVSVGGATFTKNLKIETIKPNRLKIKVDFNKEVLSANEAIQGNMSVTWLHGAIAKNLKSDIQGRFSVTNTTFKEFPNYTFDDPTIKFSSEDQTVFDGKINAEGKTTFNLSPQLKGKAPGMLKASFITKVYENGGDFSTDVFTKNYSPYNTYVGLRVPDGDAKRSMLLTDKNHTFEVATVDENGKPKAVDKLNVSVYKIDWRWWWDTSEDNLSTFNSSNYQEEVFKTTVSTNKNGKASFKFQIKYPEWGRYLVRIEDSKGGHSTGKTVYFDWPGWAGKSKNQDPESATMLVFSSDKETYNVGEKAIITFPSSNQGRALVTVENGNEVLKSMWIIPEKEETKFELPIEALYTPNVYIHISLLQPHATTVNDAPIRMYGVIPITVNNPETILEPVISMPNSLKPEENINVKVSEKNGKAMTYTLAIVDEGLLDLTRFKTPNPWDTFFAREALGVKTWDVYDDIIGAFGGRIDQVFSIGGDGMLAGAKNKKANRFKPMVVYLGPFELPKGKAKTHKIKIPKYIGAVRTMIIAGNTAENAYGIAEKSTPVKKPLMLLASAPRKITPKETVNIPVTVFAMENTIKNVTVSIKNNVAYEVIGEKTKTVTFTEPDEKMVYFDLQVNQITGIGAIEVNATANGEKASYKIELDVVNPNPYSTIVQEEILEATASKTINLETFGIDGSNSAQIEFSTLPPMDFTNRLEYLIRYPHGCVEQTTSAIFPQLFLADIFDLTIDKKQRIQTNIEKGINRLSSFQLPNGGFSYWQGQNFTDDWGTSYAGHFLLEAESKGYVLPIGFKQKWIHYQQQEAKQWRNSSTNSSLAQAYRLYTLALAGKPDVSSMNRLLETPSISNEAKHRLAAAYALAGQLQVAKTVFNSATIDFAPVDYDAYTYGSTDRNRAMALETLVLLKNKEQAQSISKDVAKTLASDKWMSTQSTAYNLLAMAKFANYIGGKGMHISYTLNTNSNTIETDKTLANRVLSVKKGSNTITLKNNAENTVFVRVLNTGKLPVGEEKESSRNLKALVSFKGKNGKSIDINTLTQGTNFIAEVTITNTKAVDLKNVALTEFFPSGWEIVNTRFTDFGNFEDNQVNYTDLRDSSANFYFDLKKNESKTFRILLNASYLGKYYLPGIQCEAMYDNDYMVRTKGKWVEVIK</sequence>
<dbReference type="Gene3D" id="2.60.40.1930">
    <property type="match status" value="1"/>
</dbReference>
<dbReference type="Pfam" id="PF11974">
    <property type="entry name" value="bMG3"/>
    <property type="match status" value="1"/>
</dbReference>
<evidence type="ECO:0000259" key="4">
    <source>
        <dbReference type="SMART" id="SM01360"/>
    </source>
</evidence>
<dbReference type="Pfam" id="PF00207">
    <property type="entry name" value="A2M"/>
    <property type="match status" value="1"/>
</dbReference>
<dbReference type="GO" id="GO:0005615">
    <property type="term" value="C:extracellular space"/>
    <property type="evidence" value="ECO:0007669"/>
    <property type="project" value="InterPro"/>
</dbReference>
<dbReference type="InterPro" id="IPR001599">
    <property type="entry name" value="Macroglobln_a2"/>
</dbReference>
<dbReference type="Pfam" id="PF01835">
    <property type="entry name" value="MG2"/>
    <property type="match status" value="1"/>
</dbReference>
<dbReference type="RefSeq" id="WP_008611743.1">
    <property type="nucleotide sequence ID" value="NZ_JH651379.1"/>
</dbReference>
<dbReference type="InterPro" id="IPR021868">
    <property type="entry name" value="Alpha_2_Macroglob_MG3"/>
</dbReference>
<dbReference type="Pfam" id="PF07703">
    <property type="entry name" value="A2M_BRD"/>
    <property type="match status" value="1"/>
</dbReference>
<dbReference type="InterPro" id="IPR041246">
    <property type="entry name" value="Bact_MG10"/>
</dbReference>
<reference evidence="5 6" key="1">
    <citation type="submission" date="2012-02" db="EMBL/GenBank/DDBJ databases">
        <title>Improved High-Quality Draft genome of Joostella marina DSM 19592.</title>
        <authorList>
            <consortium name="US DOE Joint Genome Institute (JGI-PGF)"/>
            <person name="Lucas S."/>
            <person name="Copeland A."/>
            <person name="Lapidus A."/>
            <person name="Bruce D."/>
            <person name="Goodwin L."/>
            <person name="Pitluck S."/>
            <person name="Peters L."/>
            <person name="Chertkov O."/>
            <person name="Ovchinnikova G."/>
            <person name="Kyrpides N."/>
            <person name="Mavromatis K."/>
            <person name="Detter J.C."/>
            <person name="Han C."/>
            <person name="Land M."/>
            <person name="Hauser L."/>
            <person name="Markowitz V."/>
            <person name="Cheng J.-F."/>
            <person name="Hugenholtz P."/>
            <person name="Woyke T."/>
            <person name="Wu D."/>
            <person name="Tindall B."/>
            <person name="Brambilla E."/>
            <person name="Klenk H.-P."/>
            <person name="Eisen J.A."/>
        </authorList>
    </citation>
    <scope>NUCLEOTIDE SEQUENCE [LARGE SCALE GENOMIC DNA]</scope>
    <source>
        <strain evidence="5 6">DSM 19592</strain>
    </source>
</reference>
<name>I3C4H8_9FLAO</name>
<feature type="domain" description="Alpha-2-macroglobulin" evidence="4">
    <location>
        <begin position="1189"/>
        <end position="1279"/>
    </location>
</feature>
<protein>
    <submittedName>
        <fullName evidence="5">Large extracellular alpha-helical protein</fullName>
    </submittedName>
</protein>
<evidence type="ECO:0000259" key="3">
    <source>
        <dbReference type="SMART" id="SM01359"/>
    </source>
</evidence>
<dbReference type="PROSITE" id="PS51257">
    <property type="entry name" value="PROKAR_LIPOPROTEIN"/>
    <property type="match status" value="1"/>
</dbReference>
<dbReference type="STRING" id="926559.JoomaDRAFT_1506"/>
<evidence type="ECO:0000313" key="5">
    <source>
        <dbReference type="EMBL" id="EIJ38521.1"/>
    </source>
</evidence>
<dbReference type="OrthoDB" id="9767116at2"/>
<dbReference type="HOGENOM" id="CLU_000965_2_1_10"/>
<dbReference type="InterPro" id="IPR041462">
    <property type="entry name" value="Bact_A2M_MG6"/>
</dbReference>
<evidence type="ECO:0000256" key="1">
    <source>
        <dbReference type="ARBA" id="ARBA00010556"/>
    </source>
</evidence>
<dbReference type="PANTHER" id="PTHR40094:SF1">
    <property type="entry name" value="UBIQUITIN DOMAIN-CONTAINING PROTEIN"/>
    <property type="match status" value="1"/>
</dbReference>
<dbReference type="EMBL" id="JH651379">
    <property type="protein sequence ID" value="EIJ38521.1"/>
    <property type="molecule type" value="Genomic_DNA"/>
</dbReference>
<dbReference type="InterPro" id="IPR008930">
    <property type="entry name" value="Terpenoid_cyclase/PrenylTrfase"/>
</dbReference>
<accession>I3C4H8</accession>
<dbReference type="eggNOG" id="COG2373">
    <property type="taxonomic scope" value="Bacteria"/>
</dbReference>
<dbReference type="Pfam" id="PF07678">
    <property type="entry name" value="TED_complement"/>
    <property type="match status" value="1"/>
</dbReference>
<dbReference type="Gene3D" id="1.50.10.20">
    <property type="match status" value="1"/>
</dbReference>
<proteinExistence type="inferred from homology"/>
<keyword evidence="2" id="KW-0732">Signal</keyword>
<comment type="similarity">
    <text evidence="1">Belongs to the protease inhibitor I39 (alpha-2-macroglobulin) family. Bacterial alpha-2-macroglobulin subfamily.</text>
</comment>
<dbReference type="SMART" id="SM01419">
    <property type="entry name" value="Thiol-ester_cl"/>
    <property type="match status" value="1"/>
</dbReference>
<dbReference type="SMART" id="SM01360">
    <property type="entry name" value="A2M"/>
    <property type="match status" value="1"/>
</dbReference>
<dbReference type="PANTHER" id="PTHR40094">
    <property type="entry name" value="ALPHA-2-MACROGLOBULIN HOMOLOG"/>
    <property type="match status" value="1"/>
</dbReference>
<dbReference type="InterPro" id="IPR047565">
    <property type="entry name" value="Alpha-macroglob_thiol-ester_cl"/>
</dbReference>